<feature type="transmembrane region" description="Helical" evidence="1">
    <location>
        <begin position="137"/>
        <end position="158"/>
    </location>
</feature>
<keyword evidence="1" id="KW-0472">Membrane</keyword>
<proteinExistence type="predicted"/>
<feature type="transmembrane region" description="Helical" evidence="1">
    <location>
        <begin position="51"/>
        <end position="76"/>
    </location>
</feature>
<comment type="caution">
    <text evidence="2">The sequence shown here is derived from an EMBL/GenBank/DDBJ whole genome shotgun (WGS) entry which is preliminary data.</text>
</comment>
<feature type="transmembrane region" description="Helical" evidence="1">
    <location>
        <begin position="12"/>
        <end position="31"/>
    </location>
</feature>
<feature type="transmembrane region" description="Helical" evidence="1">
    <location>
        <begin position="209"/>
        <end position="231"/>
    </location>
</feature>
<sequence length="237" mass="27523">MRIELMKLKRTKITYMYIISAILGAVLPILFDYYAPSLYPEDMSTTAYHSIMLNWGFISLINSLVIFTSGALMYFNEHEHKAIEKMRSLPTKEINSFIYKIVIIFIGITLVTFIQTFSMMVYSFFKNSDSGSLLWEFLINNISFMIYSVSLIAMTIFLNSLTKNIWIPLGFNIISYFISGILSQRAFVFKTLPYSMYAETIYDRSRSQIFILMVASVVWTVVLIILEVIVIKVRRVK</sequence>
<dbReference type="AlphaFoldDB" id="A0A5R9E152"/>
<keyword evidence="1" id="KW-0812">Transmembrane</keyword>
<dbReference type="OrthoDB" id="212982at186826"/>
<evidence type="ECO:0000313" key="3">
    <source>
        <dbReference type="Proteomes" id="UP000306420"/>
    </source>
</evidence>
<protein>
    <recommendedName>
        <fullName evidence="4">ABC transporter permease</fullName>
    </recommendedName>
</protein>
<keyword evidence="1" id="KW-1133">Transmembrane helix</keyword>
<organism evidence="2 3">
    <name type="scientific">Ruoffia tabacinasalis</name>
    <dbReference type="NCBI Taxonomy" id="87458"/>
    <lineage>
        <taxon>Bacteria</taxon>
        <taxon>Bacillati</taxon>
        <taxon>Bacillota</taxon>
        <taxon>Bacilli</taxon>
        <taxon>Lactobacillales</taxon>
        <taxon>Aerococcaceae</taxon>
        <taxon>Ruoffia</taxon>
    </lineage>
</organism>
<feature type="transmembrane region" description="Helical" evidence="1">
    <location>
        <begin position="165"/>
        <end position="189"/>
    </location>
</feature>
<accession>A0A5R9E152</accession>
<dbReference type="Pfam" id="PF12730">
    <property type="entry name" value="ABC2_membrane_4"/>
    <property type="match status" value="1"/>
</dbReference>
<reference evidence="2 3" key="1">
    <citation type="submission" date="2019-05" db="EMBL/GenBank/DDBJ databases">
        <title>The metagenome of a microbial culture collection derived from dairy environment covers the genomic content of the human microbiome.</title>
        <authorList>
            <person name="Roder T."/>
            <person name="Wuthrich D."/>
            <person name="Sattari Z."/>
            <person name="Von Ah U."/>
            <person name="Bar C."/>
            <person name="Ronchi F."/>
            <person name="Macpherson A.J."/>
            <person name="Ganal-Vonarburg S.C."/>
            <person name="Bruggmann R."/>
            <person name="Vergeres G."/>
        </authorList>
    </citation>
    <scope>NUCLEOTIDE SEQUENCE [LARGE SCALE GENOMIC DNA]</scope>
    <source>
        <strain evidence="2 3">FAM 24227</strain>
    </source>
</reference>
<dbReference type="RefSeq" id="WP_138404249.1">
    <property type="nucleotide sequence ID" value="NZ_VBSP01000011.1"/>
</dbReference>
<dbReference type="Proteomes" id="UP000306420">
    <property type="component" value="Unassembled WGS sequence"/>
</dbReference>
<feature type="transmembrane region" description="Helical" evidence="1">
    <location>
        <begin position="97"/>
        <end position="125"/>
    </location>
</feature>
<name>A0A5R9E152_9LACT</name>
<gene>
    <name evidence="2" type="ORF">FEZ33_04710</name>
</gene>
<evidence type="ECO:0008006" key="4">
    <source>
        <dbReference type="Google" id="ProtNLM"/>
    </source>
</evidence>
<evidence type="ECO:0000313" key="2">
    <source>
        <dbReference type="EMBL" id="TLQ41754.1"/>
    </source>
</evidence>
<dbReference type="EMBL" id="VBSP01000011">
    <property type="protein sequence ID" value="TLQ41754.1"/>
    <property type="molecule type" value="Genomic_DNA"/>
</dbReference>
<evidence type="ECO:0000256" key="1">
    <source>
        <dbReference type="SAM" id="Phobius"/>
    </source>
</evidence>